<proteinExistence type="predicted"/>
<evidence type="ECO:0000313" key="1">
    <source>
        <dbReference type="EMBL" id="VDN59973.1"/>
    </source>
</evidence>
<protein>
    <submittedName>
        <fullName evidence="4">7TM_GPCR_Srx domain-containing protein</fullName>
    </submittedName>
</protein>
<dbReference type="Proteomes" id="UP000038040">
    <property type="component" value="Unplaced"/>
</dbReference>
<organism evidence="2 4">
    <name type="scientific">Dracunculus medinensis</name>
    <name type="common">Guinea worm</name>
    <dbReference type="NCBI Taxonomy" id="318479"/>
    <lineage>
        <taxon>Eukaryota</taxon>
        <taxon>Metazoa</taxon>
        <taxon>Ecdysozoa</taxon>
        <taxon>Nematoda</taxon>
        <taxon>Chromadorea</taxon>
        <taxon>Rhabditida</taxon>
        <taxon>Spirurina</taxon>
        <taxon>Dracunculoidea</taxon>
        <taxon>Dracunculidae</taxon>
        <taxon>Dracunculus</taxon>
    </lineage>
</organism>
<accession>A0A0N4UI89</accession>
<keyword evidence="3" id="KW-1185">Reference proteome</keyword>
<dbReference type="EMBL" id="UYYG01001197">
    <property type="protein sequence ID" value="VDN59973.1"/>
    <property type="molecule type" value="Genomic_DNA"/>
</dbReference>
<gene>
    <name evidence="1" type="ORF">DME_LOCUS9946</name>
</gene>
<dbReference type="AlphaFoldDB" id="A0A0N4UI89"/>
<evidence type="ECO:0000313" key="3">
    <source>
        <dbReference type="Proteomes" id="UP000274756"/>
    </source>
</evidence>
<reference evidence="1 3" key="2">
    <citation type="submission" date="2018-11" db="EMBL/GenBank/DDBJ databases">
        <authorList>
            <consortium name="Pathogen Informatics"/>
        </authorList>
    </citation>
    <scope>NUCLEOTIDE SEQUENCE [LARGE SCALE GENOMIC DNA]</scope>
</reference>
<dbReference type="WBParaSite" id="DME_0000731001-mRNA-1">
    <property type="protein sequence ID" value="DME_0000731001-mRNA-1"/>
    <property type="gene ID" value="DME_0000731001"/>
</dbReference>
<dbReference type="Proteomes" id="UP000274756">
    <property type="component" value="Unassembled WGS sequence"/>
</dbReference>
<evidence type="ECO:0000313" key="2">
    <source>
        <dbReference type="Proteomes" id="UP000038040"/>
    </source>
</evidence>
<name>A0A0N4UI89_DRAME</name>
<sequence>MIVVGVEQFLPLHHISISFYCAFAIAVIVANDTFCGELIVYKQKWFNASNARTIYSKKANGLKHCLEICCGISSKLFFNFCLAIVFLESWKLTATFKSACSSAKQKIVQVFSSLADFCLSPIHPQITEIYSTQQLCTNNLLSLHNSLNHYRFSNYH</sequence>
<evidence type="ECO:0000313" key="4">
    <source>
        <dbReference type="WBParaSite" id="DME_0000731001-mRNA-1"/>
    </source>
</evidence>
<reference evidence="4" key="1">
    <citation type="submission" date="2017-02" db="UniProtKB">
        <authorList>
            <consortium name="WormBaseParasite"/>
        </authorList>
    </citation>
    <scope>IDENTIFICATION</scope>
</reference>
<dbReference type="OrthoDB" id="5844878at2759"/>